<evidence type="ECO:0000313" key="2">
    <source>
        <dbReference type="Proteomes" id="UP001189429"/>
    </source>
</evidence>
<feature type="non-terminal residue" evidence="1">
    <location>
        <position position="1"/>
    </location>
</feature>
<protein>
    <recommendedName>
        <fullName evidence="3">Arylamine N-acetyltransferase</fullName>
    </recommendedName>
</protein>
<keyword evidence="2" id="KW-1185">Reference proteome</keyword>
<proteinExistence type="predicted"/>
<gene>
    <name evidence="1" type="ORF">PCOR1329_LOCUS75292</name>
</gene>
<organism evidence="1 2">
    <name type="scientific">Prorocentrum cordatum</name>
    <dbReference type="NCBI Taxonomy" id="2364126"/>
    <lineage>
        <taxon>Eukaryota</taxon>
        <taxon>Sar</taxon>
        <taxon>Alveolata</taxon>
        <taxon>Dinophyceae</taxon>
        <taxon>Prorocentrales</taxon>
        <taxon>Prorocentraceae</taxon>
        <taxon>Prorocentrum</taxon>
    </lineage>
</organism>
<dbReference type="Proteomes" id="UP001189429">
    <property type="component" value="Unassembled WGS sequence"/>
</dbReference>
<sequence length="199" mass="21531">ATSPRRCSQDVSFWGVHVSEGLRGRGLASLVGFVAAWLQLCFRLDVAPSTDRIDKPVVSLLLQKFGFAPLQETCRVDVAEGDGGQVLLWMDNRARLVSTFSSRFLRDQHMALAEEKPPGSRPAHVKTAFSPGDLGALRAQAAQVLHGGLSLGGSGDRARALLEALRGGGWPEWAEGPKGRIQQCLHNQCRLSRHLQASA</sequence>
<name>A0ABN9XD97_9DINO</name>
<reference evidence="1" key="1">
    <citation type="submission" date="2023-10" db="EMBL/GenBank/DDBJ databases">
        <authorList>
            <person name="Chen Y."/>
            <person name="Shah S."/>
            <person name="Dougan E. K."/>
            <person name="Thang M."/>
            <person name="Chan C."/>
        </authorList>
    </citation>
    <scope>NUCLEOTIDE SEQUENCE [LARGE SCALE GENOMIC DNA]</scope>
</reference>
<evidence type="ECO:0008006" key="3">
    <source>
        <dbReference type="Google" id="ProtNLM"/>
    </source>
</evidence>
<comment type="caution">
    <text evidence="1">The sequence shown here is derived from an EMBL/GenBank/DDBJ whole genome shotgun (WGS) entry which is preliminary data.</text>
</comment>
<accession>A0ABN9XD97</accession>
<dbReference type="EMBL" id="CAUYUJ010020265">
    <property type="protein sequence ID" value="CAK0896972.1"/>
    <property type="molecule type" value="Genomic_DNA"/>
</dbReference>
<evidence type="ECO:0000313" key="1">
    <source>
        <dbReference type="EMBL" id="CAK0896972.1"/>
    </source>
</evidence>